<dbReference type="CDD" id="cd00371">
    <property type="entry name" value="HMA"/>
    <property type="match status" value="1"/>
</dbReference>
<reference evidence="7" key="1">
    <citation type="submission" date="2019-02" db="EMBL/GenBank/DDBJ databases">
        <title>Isolation and identification of novel species under the genus Muribaculum.</title>
        <authorList>
            <person name="Miyake S."/>
            <person name="Ding Y."/>
            <person name="Low A."/>
            <person name="Soh M."/>
            <person name="Seedorf H."/>
        </authorList>
    </citation>
    <scope>NUCLEOTIDE SEQUENCE [LARGE SCALE GENOMIC DNA]</scope>
    <source>
        <strain evidence="7">H5</strain>
    </source>
</reference>
<evidence type="ECO:0000259" key="5">
    <source>
        <dbReference type="PROSITE" id="PS01124"/>
    </source>
</evidence>
<dbReference type="EMBL" id="CP039396">
    <property type="protein sequence ID" value="QCD43191.1"/>
    <property type="molecule type" value="Genomic_DNA"/>
</dbReference>
<evidence type="ECO:0000256" key="2">
    <source>
        <dbReference type="ARBA" id="ARBA00023015"/>
    </source>
</evidence>
<organism evidence="6 7">
    <name type="scientific">Duncaniella dubosii</name>
    <dbReference type="NCBI Taxonomy" id="2518971"/>
    <lineage>
        <taxon>Bacteria</taxon>
        <taxon>Pseudomonadati</taxon>
        <taxon>Bacteroidota</taxon>
        <taxon>Bacteroidia</taxon>
        <taxon>Bacteroidales</taxon>
        <taxon>Muribaculaceae</taxon>
        <taxon>Duncaniella</taxon>
    </lineage>
</organism>
<dbReference type="InterPro" id="IPR036163">
    <property type="entry name" value="HMA_dom_sf"/>
</dbReference>
<dbReference type="GO" id="GO:0046872">
    <property type="term" value="F:metal ion binding"/>
    <property type="evidence" value="ECO:0007669"/>
    <property type="project" value="UniProtKB-KW"/>
</dbReference>
<sequence length="185" mass="21734">MTELLIKNMVCQHCKQAVEKHLSDLGYTIIKVELGKAVISENIDSRQLEELDQSLRELGFELLTDPETRLIERTKHLVMRHIREEEGHHHNLSDCIERNLNVSYDTVSRIFSQREGRTLEKYHIAQKIERVKELLQHDEYTLSEIAYMVDYSSVAHLSRQFKSVTGMTPTEYLRGPRERKDLNDI</sequence>
<dbReference type="GO" id="GO:0043565">
    <property type="term" value="F:sequence-specific DNA binding"/>
    <property type="evidence" value="ECO:0007669"/>
    <property type="project" value="InterPro"/>
</dbReference>
<keyword evidence="4" id="KW-0804">Transcription</keyword>
<evidence type="ECO:0000256" key="3">
    <source>
        <dbReference type="ARBA" id="ARBA00023125"/>
    </source>
</evidence>
<dbReference type="SUPFAM" id="SSF55008">
    <property type="entry name" value="HMA, heavy metal-associated domain"/>
    <property type="match status" value="1"/>
</dbReference>
<feature type="domain" description="HTH araC/xylS-type" evidence="5">
    <location>
        <begin position="72"/>
        <end position="175"/>
    </location>
</feature>
<dbReference type="InterPro" id="IPR017969">
    <property type="entry name" value="Heavy-metal-associated_CS"/>
</dbReference>
<name>A0A4P7W565_9BACT</name>
<dbReference type="PANTHER" id="PTHR43280">
    <property type="entry name" value="ARAC-FAMILY TRANSCRIPTIONAL REGULATOR"/>
    <property type="match status" value="1"/>
</dbReference>
<dbReference type="PANTHER" id="PTHR43280:SF2">
    <property type="entry name" value="HTH-TYPE TRANSCRIPTIONAL REGULATOR EXSA"/>
    <property type="match status" value="1"/>
</dbReference>
<dbReference type="Gene3D" id="1.10.10.60">
    <property type="entry name" value="Homeodomain-like"/>
    <property type="match status" value="1"/>
</dbReference>
<dbReference type="KEGG" id="ddb:E7747_13425"/>
<dbReference type="GO" id="GO:0003700">
    <property type="term" value="F:DNA-binding transcription factor activity"/>
    <property type="evidence" value="ECO:0007669"/>
    <property type="project" value="InterPro"/>
</dbReference>
<accession>A0A4P7W565</accession>
<dbReference type="PROSITE" id="PS01124">
    <property type="entry name" value="HTH_ARAC_FAMILY_2"/>
    <property type="match status" value="1"/>
</dbReference>
<evidence type="ECO:0000313" key="7">
    <source>
        <dbReference type="Proteomes" id="UP000297149"/>
    </source>
</evidence>
<dbReference type="Proteomes" id="UP000297149">
    <property type="component" value="Chromosome"/>
</dbReference>
<keyword evidence="3" id="KW-0238">DNA-binding</keyword>
<dbReference type="InterPro" id="IPR009057">
    <property type="entry name" value="Homeodomain-like_sf"/>
</dbReference>
<evidence type="ECO:0000256" key="4">
    <source>
        <dbReference type="ARBA" id="ARBA00023163"/>
    </source>
</evidence>
<dbReference type="PROSITE" id="PS01047">
    <property type="entry name" value="HMA_1"/>
    <property type="match status" value="1"/>
</dbReference>
<gene>
    <name evidence="6" type="ORF">E7747_13425</name>
</gene>
<dbReference type="SUPFAM" id="SSF46689">
    <property type="entry name" value="Homeodomain-like"/>
    <property type="match status" value="1"/>
</dbReference>
<protein>
    <submittedName>
        <fullName evidence="6">Helix-turn-helix domain-containing protein</fullName>
    </submittedName>
</protein>
<proteinExistence type="predicted"/>
<dbReference type="AlphaFoldDB" id="A0A4P7W565"/>
<evidence type="ECO:0000313" key="6">
    <source>
        <dbReference type="EMBL" id="QCD43191.1"/>
    </source>
</evidence>
<keyword evidence="2" id="KW-0805">Transcription regulation</keyword>
<dbReference type="Gene3D" id="3.30.70.100">
    <property type="match status" value="1"/>
</dbReference>
<dbReference type="InterPro" id="IPR006121">
    <property type="entry name" value="HMA_dom"/>
</dbReference>
<dbReference type="SMART" id="SM00342">
    <property type="entry name" value="HTH_ARAC"/>
    <property type="match status" value="1"/>
</dbReference>
<dbReference type="Pfam" id="PF12833">
    <property type="entry name" value="HTH_18"/>
    <property type="match status" value="1"/>
</dbReference>
<dbReference type="RefSeq" id="WP_123614795.1">
    <property type="nucleotide sequence ID" value="NZ_CBFGAE010000062.1"/>
</dbReference>
<evidence type="ECO:0000256" key="1">
    <source>
        <dbReference type="ARBA" id="ARBA00022723"/>
    </source>
</evidence>
<keyword evidence="7" id="KW-1185">Reference proteome</keyword>
<keyword evidence="1" id="KW-0479">Metal-binding</keyword>
<dbReference type="InterPro" id="IPR018060">
    <property type="entry name" value="HTH_AraC"/>
</dbReference>